<comment type="caution">
    <text evidence="4">The sequence shown here is derived from an EMBL/GenBank/DDBJ whole genome shotgun (WGS) entry which is preliminary data.</text>
</comment>
<feature type="domain" description="Transposable element P transposase-like RNase H" evidence="1">
    <location>
        <begin position="2"/>
        <end position="126"/>
    </location>
</feature>
<dbReference type="Pfam" id="PF21788">
    <property type="entry name" value="TNP-like_GBD"/>
    <property type="match status" value="1"/>
</dbReference>
<feature type="domain" description="Transposable element P transposase-like GTP-binding insertion" evidence="2">
    <location>
        <begin position="150"/>
        <end position="258"/>
    </location>
</feature>
<keyword evidence="5" id="KW-1185">Reference proteome</keyword>
<organism evidence="4 5">
    <name type="scientific">Dryococelus australis</name>
    <dbReference type="NCBI Taxonomy" id="614101"/>
    <lineage>
        <taxon>Eukaryota</taxon>
        <taxon>Metazoa</taxon>
        <taxon>Ecdysozoa</taxon>
        <taxon>Arthropoda</taxon>
        <taxon>Hexapoda</taxon>
        <taxon>Insecta</taxon>
        <taxon>Pterygota</taxon>
        <taxon>Neoptera</taxon>
        <taxon>Polyneoptera</taxon>
        <taxon>Phasmatodea</taxon>
        <taxon>Verophasmatodea</taxon>
        <taxon>Anareolatae</taxon>
        <taxon>Phasmatidae</taxon>
        <taxon>Eurycanthinae</taxon>
        <taxon>Dryococelus</taxon>
    </lineage>
</organism>
<evidence type="ECO:0000259" key="2">
    <source>
        <dbReference type="Pfam" id="PF21788"/>
    </source>
</evidence>
<dbReference type="InterPro" id="IPR048366">
    <property type="entry name" value="TNP-like_GBD"/>
</dbReference>
<reference evidence="4 5" key="1">
    <citation type="submission" date="2023-02" db="EMBL/GenBank/DDBJ databases">
        <title>LHISI_Scaffold_Assembly.</title>
        <authorList>
            <person name="Stuart O.P."/>
            <person name="Cleave R."/>
            <person name="Magrath M.J.L."/>
            <person name="Mikheyev A.S."/>
        </authorList>
    </citation>
    <scope>NUCLEOTIDE SEQUENCE [LARGE SCALE GENOMIC DNA]</scope>
    <source>
        <strain evidence="4">Daus_M_001</strain>
        <tissue evidence="4">Leg muscle</tissue>
    </source>
</reference>
<dbReference type="Pfam" id="PF21789">
    <property type="entry name" value="TNP-like_RNaseH_C"/>
    <property type="match status" value="1"/>
</dbReference>
<dbReference type="InterPro" id="IPR048367">
    <property type="entry name" value="TNP-like_RNaseH_C"/>
</dbReference>
<dbReference type="InterPro" id="IPR048365">
    <property type="entry name" value="TNP-like_RNaseH_N"/>
</dbReference>
<evidence type="ECO:0000313" key="4">
    <source>
        <dbReference type="EMBL" id="KAJ8885087.1"/>
    </source>
</evidence>
<evidence type="ECO:0000313" key="5">
    <source>
        <dbReference type="Proteomes" id="UP001159363"/>
    </source>
</evidence>
<name>A0ABQ9HL71_9NEOP</name>
<evidence type="ECO:0000259" key="3">
    <source>
        <dbReference type="Pfam" id="PF21789"/>
    </source>
</evidence>
<proteinExistence type="predicted"/>
<dbReference type="Pfam" id="PF21787">
    <property type="entry name" value="TNP-like_RNaseH_N"/>
    <property type="match status" value="1"/>
</dbReference>
<dbReference type="EMBL" id="JARBHB010000004">
    <property type="protein sequence ID" value="KAJ8885087.1"/>
    <property type="molecule type" value="Genomic_DNA"/>
</dbReference>
<accession>A0ABQ9HL71</accession>
<feature type="domain" description="Transposable element P transposase-like RNase H C-terminal" evidence="3">
    <location>
        <begin position="305"/>
        <end position="336"/>
    </location>
</feature>
<sequence length="425" mass="47964">MIKHFGQEVKKMKDGNQYCPLYFDEISLRSGLYYNESENRVEGFEDFGSVGRTARSANHALVFMARGFRTRWKQPHAYYLCQSTTPAVILEDIILELIHALSSAGIYIKAVVSDQGSTNYSAVKGLLKRFPADNVNNNFLFRIDGEGISTRNNFQKYKIITPKGVASWEHIIKFKFGNEGCLYNLVNKITDAHVSPKDKDKIRIPLAAQNFNHSCSSTMNVLADCFHEVMFPEAKVIAGFLLFMNKLFDSVNGCSRFAPAHCPMWCWVSESSVCRLCFRQSDSTTKPGWMDNHNSRNADAMPRTLNQDGLENFFSGIRQHGGDNNNPTAGQFTADYIKNCENDEGRLLSTLGRFLTDGTRKTSTNYCMINSYVVFQVIKWKKKIFRCLQGDLSSEPNLVSVDGVSEVHCIIDVRDIGGKLEHPSL</sequence>
<gene>
    <name evidence="4" type="ORF">PR048_011283</name>
</gene>
<dbReference type="Proteomes" id="UP001159363">
    <property type="component" value="Chromosome X"/>
</dbReference>
<evidence type="ECO:0000259" key="1">
    <source>
        <dbReference type="Pfam" id="PF21787"/>
    </source>
</evidence>
<protein>
    <submittedName>
        <fullName evidence="4">Uncharacterized protein</fullName>
    </submittedName>
</protein>